<reference evidence="2 3" key="1">
    <citation type="submission" date="2018-08" db="EMBL/GenBank/DDBJ databases">
        <title>Lysobacter soli KCTC 22011, whole genome shotgun sequence.</title>
        <authorList>
            <person name="Zhang X."/>
            <person name="Feng G."/>
            <person name="Zhu H."/>
        </authorList>
    </citation>
    <scope>NUCLEOTIDE SEQUENCE [LARGE SCALE GENOMIC DNA]</scope>
    <source>
        <strain evidence="2 3">KCTC 22011</strain>
    </source>
</reference>
<comment type="caution">
    <text evidence="2">The sequence shown here is derived from an EMBL/GenBank/DDBJ whole genome shotgun (WGS) entry which is preliminary data.</text>
</comment>
<accession>A0A3D8VEJ0</accession>
<evidence type="ECO:0000313" key="3">
    <source>
        <dbReference type="Proteomes" id="UP000256829"/>
    </source>
</evidence>
<dbReference type="AlphaFoldDB" id="A0A3D8VEJ0"/>
<name>A0A3D8VEJ0_9GAMM</name>
<proteinExistence type="predicted"/>
<dbReference type="EMBL" id="QTJR01000004">
    <property type="protein sequence ID" value="RDY67827.1"/>
    <property type="molecule type" value="Genomic_DNA"/>
</dbReference>
<keyword evidence="3" id="KW-1185">Reference proteome</keyword>
<sequence>MESDMGQHHVENDSNTTGKSEREYEHSSGDRNTKKSENDWQGFSGGKQRDATPGAPGTPPAKDANRR</sequence>
<organism evidence="2 3">
    <name type="scientific">Lysobacter soli</name>
    <dbReference type="NCBI Taxonomy" id="453783"/>
    <lineage>
        <taxon>Bacteria</taxon>
        <taxon>Pseudomonadati</taxon>
        <taxon>Pseudomonadota</taxon>
        <taxon>Gammaproteobacteria</taxon>
        <taxon>Lysobacterales</taxon>
        <taxon>Lysobacteraceae</taxon>
        <taxon>Lysobacter</taxon>
    </lineage>
</organism>
<evidence type="ECO:0000256" key="1">
    <source>
        <dbReference type="SAM" id="MobiDB-lite"/>
    </source>
</evidence>
<feature type="compositionally biased region" description="Basic and acidic residues" evidence="1">
    <location>
        <begin position="1"/>
        <end position="12"/>
    </location>
</feature>
<feature type="region of interest" description="Disordered" evidence="1">
    <location>
        <begin position="1"/>
        <end position="67"/>
    </location>
</feature>
<dbReference type="Proteomes" id="UP000256829">
    <property type="component" value="Unassembled WGS sequence"/>
</dbReference>
<evidence type="ECO:0000313" key="2">
    <source>
        <dbReference type="EMBL" id="RDY67827.1"/>
    </source>
</evidence>
<feature type="compositionally biased region" description="Basic and acidic residues" evidence="1">
    <location>
        <begin position="19"/>
        <end position="38"/>
    </location>
</feature>
<gene>
    <name evidence="2" type="ORF">DX912_07920</name>
</gene>
<protein>
    <submittedName>
        <fullName evidence="2">Uncharacterized protein</fullName>
    </submittedName>
</protein>